<dbReference type="InterPro" id="IPR002110">
    <property type="entry name" value="Ankyrin_rpt"/>
</dbReference>
<keyword evidence="1" id="KW-0677">Repeat</keyword>
<accession>A0A2H3TZN2</accession>
<dbReference type="InterPro" id="IPR036770">
    <property type="entry name" value="Ankyrin_rpt-contain_sf"/>
</dbReference>
<dbReference type="PANTHER" id="PTHR24198">
    <property type="entry name" value="ANKYRIN REPEAT AND PROTEIN KINASE DOMAIN-CONTAINING PROTEIN"/>
    <property type="match status" value="1"/>
</dbReference>
<feature type="repeat" description="ANK" evidence="3">
    <location>
        <begin position="96"/>
        <end position="128"/>
    </location>
</feature>
<dbReference type="Proteomes" id="UP000219369">
    <property type="component" value="Unassembled WGS sequence"/>
</dbReference>
<feature type="compositionally biased region" description="Basic residues" evidence="4">
    <location>
        <begin position="8"/>
        <end position="17"/>
    </location>
</feature>
<dbReference type="AlphaFoldDB" id="A0A2H3TZN2"/>
<proteinExistence type="predicted"/>
<evidence type="ECO:0000256" key="2">
    <source>
        <dbReference type="ARBA" id="ARBA00023043"/>
    </source>
</evidence>
<name>A0A2H3TZN2_FUSOX</name>
<feature type="repeat" description="ANK" evidence="3">
    <location>
        <begin position="128"/>
        <end position="160"/>
    </location>
</feature>
<gene>
    <name evidence="5" type="ORF">FRV6_15349</name>
</gene>
<dbReference type="SUPFAM" id="SSF48403">
    <property type="entry name" value="Ankyrin repeat"/>
    <property type="match status" value="1"/>
</dbReference>
<dbReference type="VEuPathDB" id="FungiDB:FOXG_21470"/>
<evidence type="ECO:0000256" key="1">
    <source>
        <dbReference type="ARBA" id="ARBA00022737"/>
    </source>
</evidence>
<dbReference type="EMBL" id="FMJY01000009">
    <property type="protein sequence ID" value="SCO91221.1"/>
    <property type="molecule type" value="Genomic_DNA"/>
</dbReference>
<dbReference type="PROSITE" id="PS50088">
    <property type="entry name" value="ANK_REPEAT"/>
    <property type="match status" value="2"/>
</dbReference>
<evidence type="ECO:0000313" key="6">
    <source>
        <dbReference type="Proteomes" id="UP000219369"/>
    </source>
</evidence>
<feature type="region of interest" description="Disordered" evidence="4">
    <location>
        <begin position="1"/>
        <end position="22"/>
    </location>
</feature>
<evidence type="ECO:0000313" key="5">
    <source>
        <dbReference type="EMBL" id="SCO91221.1"/>
    </source>
</evidence>
<dbReference type="PANTHER" id="PTHR24198:SF165">
    <property type="entry name" value="ANKYRIN REPEAT-CONTAINING PROTEIN-RELATED"/>
    <property type="match status" value="1"/>
</dbReference>
<dbReference type="VEuPathDB" id="FungiDB:HZS61_007297"/>
<reference evidence="6" key="1">
    <citation type="submission" date="2016-09" db="EMBL/GenBank/DDBJ databases">
        <authorList>
            <person name="Guldener U."/>
        </authorList>
    </citation>
    <scope>NUCLEOTIDE SEQUENCE [LARGE SCALE GENOMIC DNA]</scope>
    <source>
        <strain evidence="6">V64-1</strain>
    </source>
</reference>
<dbReference type="Gene3D" id="1.25.40.20">
    <property type="entry name" value="Ankyrin repeat-containing domain"/>
    <property type="match status" value="1"/>
</dbReference>
<sequence length="373" mass="42691">MTGDTQGHLRKRVKRKQSSIAPHHALTHPLNLKVTPLYQAAGDGDNERIKELLQTPDVNINQLYFGKTALEAPIIARKESTALLLIDSGARLDFEEGSNALHAASYHGLKEVVQATIEKGLDINKPLRGGLPILWAVIGGHADMVALLLQQGAKISDFEILPEKEDESVTEDSRNPFSAAWYRQRYDIFLLLLDATLTHKCRKRRVEYSELLPQLDEIKPPRERLAMRLAIWLKSWYWKPVHPDTSYAEPNMVIRCTLKLVFGVSMFVRGDSILVKLLIEKVPIPQFILADLARSWNHFIVCPYDTSFTLHRWPAILEIIFIALPLIRQEDKEDRWLVDVLRALAEEELPFTFENINYMLGQQYSLLQRTVLS</sequence>
<dbReference type="VEuPathDB" id="FungiDB:FOMG_19221"/>
<dbReference type="PROSITE" id="PS50297">
    <property type="entry name" value="ANK_REP_REGION"/>
    <property type="match status" value="2"/>
</dbReference>
<dbReference type="OrthoDB" id="426293at2759"/>
<organism evidence="5 6">
    <name type="scientific">Fusarium oxysporum</name>
    <name type="common">Fusarium vascular wilt</name>
    <dbReference type="NCBI Taxonomy" id="5507"/>
    <lineage>
        <taxon>Eukaryota</taxon>
        <taxon>Fungi</taxon>
        <taxon>Dikarya</taxon>
        <taxon>Ascomycota</taxon>
        <taxon>Pezizomycotina</taxon>
        <taxon>Sordariomycetes</taxon>
        <taxon>Hypocreomycetidae</taxon>
        <taxon>Hypocreales</taxon>
        <taxon>Nectriaceae</taxon>
        <taxon>Fusarium</taxon>
        <taxon>Fusarium oxysporum species complex</taxon>
    </lineage>
</organism>
<dbReference type="Pfam" id="PF12796">
    <property type="entry name" value="Ank_2"/>
    <property type="match status" value="1"/>
</dbReference>
<protein>
    <submittedName>
        <fullName evidence="5">Uncharacterized protein</fullName>
    </submittedName>
</protein>
<evidence type="ECO:0000256" key="3">
    <source>
        <dbReference type="PROSITE-ProRule" id="PRU00023"/>
    </source>
</evidence>
<evidence type="ECO:0000256" key="4">
    <source>
        <dbReference type="SAM" id="MobiDB-lite"/>
    </source>
</evidence>
<keyword evidence="2 3" id="KW-0040">ANK repeat</keyword>
<dbReference type="SMART" id="SM00248">
    <property type="entry name" value="ANK"/>
    <property type="match status" value="5"/>
</dbReference>